<dbReference type="EMBL" id="AVFE01000006">
    <property type="protein sequence ID" value="ETD05391.1"/>
    <property type="molecule type" value="Genomic_DNA"/>
</dbReference>
<reference evidence="1 2" key="1">
    <citation type="submission" date="2013-07" db="EMBL/GenBank/DDBJ databases">
        <title>Isolation of Lactococcus garvieae strain TRF1 from the fecal material of a timber rattlesnake.</title>
        <authorList>
            <person name="McLaughlin R.W."/>
            <person name="Cochran P.A."/>
            <person name="Dowd S.E."/>
        </authorList>
    </citation>
    <scope>NUCLEOTIDE SEQUENCE [LARGE SCALE GENOMIC DNA]</scope>
    <source>
        <strain evidence="1 2">TRF1</strain>
    </source>
</reference>
<proteinExistence type="predicted"/>
<dbReference type="Proteomes" id="UP000018692">
    <property type="component" value="Unassembled WGS sequence"/>
</dbReference>
<evidence type="ECO:0000313" key="2">
    <source>
        <dbReference type="Proteomes" id="UP000018692"/>
    </source>
</evidence>
<name>V8ATA8_9LACT</name>
<accession>V8ATA8</accession>
<organism evidence="1 2">
    <name type="scientific">Lactococcus garvieae TRF1</name>
    <dbReference type="NCBI Taxonomy" id="1380772"/>
    <lineage>
        <taxon>Bacteria</taxon>
        <taxon>Bacillati</taxon>
        <taxon>Bacillota</taxon>
        <taxon>Bacilli</taxon>
        <taxon>Lactobacillales</taxon>
        <taxon>Streptococcaceae</taxon>
        <taxon>Lactococcus</taxon>
    </lineage>
</organism>
<protein>
    <submittedName>
        <fullName evidence="1">Uncharacterized protein</fullName>
    </submittedName>
</protein>
<evidence type="ECO:0000313" key="1">
    <source>
        <dbReference type="EMBL" id="ETD05391.1"/>
    </source>
</evidence>
<sequence>MVYSLEANENVPYFKERFFRIEKLFKSEGLYFLLDIISVKWDNITNDD</sequence>
<dbReference type="AlphaFoldDB" id="V8ATA8"/>
<gene>
    <name evidence="1" type="ORF">N568_0102735</name>
</gene>
<comment type="caution">
    <text evidence="1">The sequence shown here is derived from an EMBL/GenBank/DDBJ whole genome shotgun (WGS) entry which is preliminary data.</text>
</comment>